<keyword evidence="6 8" id="KW-0460">Magnesium</keyword>
<dbReference type="RefSeq" id="WP_353542803.1">
    <property type="nucleotide sequence ID" value="NZ_BAABRN010000031.1"/>
</dbReference>
<accession>A0ABP9VC65</accession>
<dbReference type="Gene3D" id="3.40.50.1010">
    <property type="entry name" value="5'-nuclease"/>
    <property type="match status" value="1"/>
</dbReference>
<evidence type="ECO:0000259" key="9">
    <source>
        <dbReference type="Pfam" id="PF01850"/>
    </source>
</evidence>
<evidence type="ECO:0000256" key="5">
    <source>
        <dbReference type="ARBA" id="ARBA00022801"/>
    </source>
</evidence>
<reference evidence="10 11" key="1">
    <citation type="submission" date="2024-02" db="EMBL/GenBank/DDBJ databases">
        <title>Deinococcus xinjiangensis NBRC 107630.</title>
        <authorList>
            <person name="Ichikawa N."/>
            <person name="Katano-Makiyama Y."/>
            <person name="Hidaka K."/>
        </authorList>
    </citation>
    <scope>NUCLEOTIDE SEQUENCE [LARGE SCALE GENOMIC DNA]</scope>
    <source>
        <strain evidence="10 11">NBRC 107630</strain>
    </source>
</reference>
<dbReference type="PANTHER" id="PTHR33653">
    <property type="entry name" value="RIBONUCLEASE VAPC2"/>
    <property type="match status" value="1"/>
</dbReference>
<comment type="caution">
    <text evidence="10">The sequence shown here is derived from an EMBL/GenBank/DDBJ whole genome shotgun (WGS) entry which is preliminary data.</text>
</comment>
<dbReference type="InterPro" id="IPR002716">
    <property type="entry name" value="PIN_dom"/>
</dbReference>
<evidence type="ECO:0000313" key="11">
    <source>
        <dbReference type="Proteomes" id="UP001458946"/>
    </source>
</evidence>
<feature type="binding site" evidence="8">
    <location>
        <position position="99"/>
    </location>
    <ligand>
        <name>Mg(2+)</name>
        <dbReference type="ChEBI" id="CHEBI:18420"/>
    </ligand>
</feature>
<proteinExistence type="inferred from homology"/>
<comment type="similarity">
    <text evidence="7 8">Belongs to the PINc/VapC protein family.</text>
</comment>
<name>A0ABP9VC65_9DEIO</name>
<dbReference type="Proteomes" id="UP001458946">
    <property type="component" value="Unassembled WGS sequence"/>
</dbReference>
<dbReference type="EC" id="3.1.-.-" evidence="8"/>
<dbReference type="Pfam" id="PF01850">
    <property type="entry name" value="PIN"/>
    <property type="match status" value="1"/>
</dbReference>
<feature type="domain" description="PIN" evidence="9">
    <location>
        <begin position="5"/>
        <end position="126"/>
    </location>
</feature>
<evidence type="ECO:0000256" key="8">
    <source>
        <dbReference type="HAMAP-Rule" id="MF_00265"/>
    </source>
</evidence>
<keyword evidence="2 8" id="KW-1277">Toxin-antitoxin system</keyword>
<dbReference type="InterPro" id="IPR022907">
    <property type="entry name" value="VapC_family"/>
</dbReference>
<dbReference type="SUPFAM" id="SSF88723">
    <property type="entry name" value="PIN domain-like"/>
    <property type="match status" value="1"/>
</dbReference>
<keyword evidence="11" id="KW-1185">Reference proteome</keyword>
<evidence type="ECO:0000256" key="3">
    <source>
        <dbReference type="ARBA" id="ARBA00022722"/>
    </source>
</evidence>
<dbReference type="PANTHER" id="PTHR33653:SF1">
    <property type="entry name" value="RIBONUCLEASE VAPC2"/>
    <property type="match status" value="1"/>
</dbReference>
<evidence type="ECO:0000256" key="7">
    <source>
        <dbReference type="ARBA" id="ARBA00038093"/>
    </source>
</evidence>
<feature type="binding site" evidence="8">
    <location>
        <position position="8"/>
    </location>
    <ligand>
        <name>Mg(2+)</name>
        <dbReference type="ChEBI" id="CHEBI:18420"/>
    </ligand>
</feature>
<keyword evidence="5 8" id="KW-0378">Hydrolase</keyword>
<sequence length="133" mass="14496">MSLTYLLDTNTCIYIMNRRPPDVAEKFAQYAPDAIGISSMTLAELRYGVSKSGSARNMAVLEAFIAPLEILPFDAAATRPYAEIRAALEKQGTPIGAMDLLIAAHALALEATLVTHNTREVARIAGLKLENWF</sequence>
<comment type="cofactor">
    <cofactor evidence="1 8">
        <name>Mg(2+)</name>
        <dbReference type="ChEBI" id="CHEBI:18420"/>
    </cofactor>
</comment>
<keyword evidence="8" id="KW-0800">Toxin</keyword>
<dbReference type="InterPro" id="IPR050556">
    <property type="entry name" value="Type_II_TA_system_RNase"/>
</dbReference>
<organism evidence="10 11">
    <name type="scientific">Deinococcus xinjiangensis</name>
    <dbReference type="NCBI Taxonomy" id="457454"/>
    <lineage>
        <taxon>Bacteria</taxon>
        <taxon>Thermotogati</taxon>
        <taxon>Deinococcota</taxon>
        <taxon>Deinococci</taxon>
        <taxon>Deinococcales</taxon>
        <taxon>Deinococcaceae</taxon>
        <taxon>Deinococcus</taxon>
    </lineage>
</organism>
<dbReference type="EMBL" id="BAABRN010000031">
    <property type="protein sequence ID" value="GAA5502834.1"/>
    <property type="molecule type" value="Genomic_DNA"/>
</dbReference>
<evidence type="ECO:0000256" key="1">
    <source>
        <dbReference type="ARBA" id="ARBA00001946"/>
    </source>
</evidence>
<dbReference type="InterPro" id="IPR029060">
    <property type="entry name" value="PIN-like_dom_sf"/>
</dbReference>
<evidence type="ECO:0000256" key="6">
    <source>
        <dbReference type="ARBA" id="ARBA00022842"/>
    </source>
</evidence>
<comment type="function">
    <text evidence="8">Toxic component of a toxin-antitoxin (TA) system. An RNase.</text>
</comment>
<evidence type="ECO:0000256" key="4">
    <source>
        <dbReference type="ARBA" id="ARBA00022723"/>
    </source>
</evidence>
<dbReference type="HAMAP" id="MF_00265">
    <property type="entry name" value="VapC_Nob1"/>
    <property type="match status" value="1"/>
</dbReference>
<keyword evidence="3 8" id="KW-0540">Nuclease</keyword>
<keyword evidence="4 8" id="KW-0479">Metal-binding</keyword>
<evidence type="ECO:0000313" key="10">
    <source>
        <dbReference type="EMBL" id="GAA5502834.1"/>
    </source>
</evidence>
<protein>
    <recommendedName>
        <fullName evidence="8">Ribonuclease VapC</fullName>
        <shortName evidence="8">RNase VapC</shortName>
        <ecNumber evidence="8">3.1.-.-</ecNumber>
    </recommendedName>
    <alternativeName>
        <fullName evidence="8">Toxin VapC</fullName>
    </alternativeName>
</protein>
<evidence type="ECO:0000256" key="2">
    <source>
        <dbReference type="ARBA" id="ARBA00022649"/>
    </source>
</evidence>
<gene>
    <name evidence="10" type="primary">vapC2</name>
    <name evidence="8" type="synonym">vapC</name>
    <name evidence="10" type="ORF">Dxin01_02581</name>
</gene>